<evidence type="ECO:0000313" key="1">
    <source>
        <dbReference type="EMBL" id="GKX54961.1"/>
    </source>
</evidence>
<proteinExistence type="predicted"/>
<dbReference type="Proteomes" id="UP001058124">
    <property type="component" value="Unassembled WGS sequence"/>
</dbReference>
<dbReference type="InterPro" id="IPR027417">
    <property type="entry name" value="P-loop_NTPase"/>
</dbReference>
<accession>A0AAV5N2J0</accession>
<organism evidence="1 2">
    <name type="scientific">Leminorella grimontii</name>
    <dbReference type="NCBI Taxonomy" id="82981"/>
    <lineage>
        <taxon>Bacteria</taxon>
        <taxon>Pseudomonadati</taxon>
        <taxon>Pseudomonadota</taxon>
        <taxon>Gammaproteobacteria</taxon>
        <taxon>Enterobacterales</taxon>
        <taxon>Budviciaceae</taxon>
        <taxon>Leminorella</taxon>
    </lineage>
</organism>
<name>A0AAV5N2J0_9GAMM</name>
<dbReference type="EMBL" id="BRLH01000002">
    <property type="protein sequence ID" value="GKX54961.1"/>
    <property type="molecule type" value="Genomic_DNA"/>
</dbReference>
<dbReference type="PRINTS" id="PR01100">
    <property type="entry name" value="SHIKIMTKNASE"/>
</dbReference>
<comment type="caution">
    <text evidence="1">The sequence shown here is derived from an EMBL/GenBank/DDBJ whole genome shotgun (WGS) entry which is preliminary data.</text>
</comment>
<sequence>MAKVIFLIGAAGSGKSTIGKLLASKLNYSYLDKDVVSNRFTGKLLVMQGHAPTDRDGCDFYKNEVMPLEYETLLHLAGENLKLGNSVVLDAPFLGYFSDPNFVKNSIAEYGWSQDVDANVLEVTVKPEVLKNRIITRNNARDAWKLENWDAFIQSILEKKCLWDGVNYIRFDNSGSNVNEALLYSYFK</sequence>
<dbReference type="Pfam" id="PF13671">
    <property type="entry name" value="AAA_33"/>
    <property type="match status" value="1"/>
</dbReference>
<dbReference type="Gene3D" id="3.40.50.300">
    <property type="entry name" value="P-loop containing nucleotide triphosphate hydrolases"/>
    <property type="match status" value="1"/>
</dbReference>
<dbReference type="RefSeq" id="WP_211218896.1">
    <property type="nucleotide sequence ID" value="NZ_BRLH01000002.1"/>
</dbReference>
<protein>
    <recommendedName>
        <fullName evidence="3">AAA family ATPase</fullName>
    </recommendedName>
</protein>
<keyword evidence="2" id="KW-1185">Reference proteome</keyword>
<reference evidence="1" key="1">
    <citation type="submission" date="2022-06" db="EMBL/GenBank/DDBJ databases">
        <title>Draft genome sequences of Leminorella grimontii str. JCM5902.</title>
        <authorList>
            <person name="Wakabayashi Y."/>
            <person name="Kojima K."/>
        </authorList>
    </citation>
    <scope>NUCLEOTIDE SEQUENCE</scope>
    <source>
        <strain evidence="1">JCM 5902</strain>
    </source>
</reference>
<dbReference type="AlphaFoldDB" id="A0AAV5N2J0"/>
<gene>
    <name evidence="1" type="ORF">SOASR030_10730</name>
</gene>
<evidence type="ECO:0000313" key="2">
    <source>
        <dbReference type="Proteomes" id="UP001058124"/>
    </source>
</evidence>
<evidence type="ECO:0008006" key="3">
    <source>
        <dbReference type="Google" id="ProtNLM"/>
    </source>
</evidence>
<dbReference type="SUPFAM" id="SSF52540">
    <property type="entry name" value="P-loop containing nucleoside triphosphate hydrolases"/>
    <property type="match status" value="1"/>
</dbReference>